<accession>A0ABP0HMV7</accession>
<feature type="domain" description="AMP-dependent synthetase/ligase" evidence="1">
    <location>
        <begin position="25"/>
        <end position="355"/>
    </location>
</feature>
<dbReference type="Gene3D" id="3.40.50.980">
    <property type="match status" value="2"/>
</dbReference>
<dbReference type="Pfam" id="PF00501">
    <property type="entry name" value="AMP-binding"/>
    <property type="match status" value="1"/>
</dbReference>
<dbReference type="InterPro" id="IPR000873">
    <property type="entry name" value="AMP-dep_synth/lig_dom"/>
</dbReference>
<dbReference type="PANTHER" id="PTHR45527:SF1">
    <property type="entry name" value="FATTY ACID SYNTHASE"/>
    <property type="match status" value="1"/>
</dbReference>
<dbReference type="PROSITE" id="PS00455">
    <property type="entry name" value="AMP_BINDING"/>
    <property type="match status" value="1"/>
</dbReference>
<dbReference type="PANTHER" id="PTHR45527">
    <property type="entry name" value="NONRIBOSOMAL PEPTIDE SYNTHETASE"/>
    <property type="match status" value="1"/>
</dbReference>
<evidence type="ECO:0000259" key="1">
    <source>
        <dbReference type="Pfam" id="PF00501"/>
    </source>
</evidence>
<name>A0ABP0HMV7_9DINO</name>
<proteinExistence type="predicted"/>
<dbReference type="SUPFAM" id="SSF56801">
    <property type="entry name" value="Acetyl-CoA synthetase-like"/>
    <property type="match status" value="1"/>
</dbReference>
<dbReference type="InterPro" id="IPR020845">
    <property type="entry name" value="AMP-binding_CS"/>
</dbReference>
<organism evidence="2 3">
    <name type="scientific">Durusdinium trenchii</name>
    <dbReference type="NCBI Taxonomy" id="1381693"/>
    <lineage>
        <taxon>Eukaryota</taxon>
        <taxon>Sar</taxon>
        <taxon>Alveolata</taxon>
        <taxon>Dinophyceae</taxon>
        <taxon>Suessiales</taxon>
        <taxon>Symbiodiniaceae</taxon>
        <taxon>Durusdinium</taxon>
    </lineage>
</organism>
<keyword evidence="3" id="KW-1185">Reference proteome</keyword>
<protein>
    <submittedName>
        <fullName evidence="2">Polyketide synthase PksJ (PKS)</fullName>
    </submittedName>
</protein>
<evidence type="ECO:0000313" key="3">
    <source>
        <dbReference type="Proteomes" id="UP001642464"/>
    </source>
</evidence>
<dbReference type="EMBL" id="CAXAMM010001137">
    <property type="protein sequence ID" value="CAK8990699.1"/>
    <property type="molecule type" value="Genomic_DNA"/>
</dbReference>
<comment type="caution">
    <text evidence="2">The sequence shown here is derived from an EMBL/GenBank/DDBJ whole genome shotgun (WGS) entry which is preliminary data.</text>
</comment>
<sequence>MFKGPPGVRDQPVELLYSARTSDSEREIVFAEDGSLTVEQLTTRSGNVAEALRRVQSHFVAVCLPRGPGLIVALLGVWRAKKAYVPLEPSFPLQRIRFILEDSEASVVITERGSEPPASLEWPRLRLQWPSGEPEMDEEPAPAPAVEQVTHLAYLIYTSGSTGTPKGVLVPHSAVANVLNAFESLRKEKSTEDVLLSVTTFCFDISVLEMFWPLCYGFSLHLASAAESRSGALLRQRLEELSRRAAARGGQVIFQATPSSFRGLLNAGWQGVHNNVFAICGGEAFPDALLEPLSLRCDQLWNAYGPTETTIWSAAFDVSSAGALSSLRPVPIGTPIAGTDLMVLAEEGGPVRDGESIKTFKRKIDTVVWLMVLHMHERSFSPEHEGEVNEHFCVIIQYRGASRKAAQQCRSHVSDLFKDYQPPRNHPKSTWLKTKAVSCRGKAQNLTGSERNGFSLGN</sequence>
<gene>
    <name evidence="2" type="ORF">SCF082_LOCUS2346</name>
</gene>
<evidence type="ECO:0000313" key="2">
    <source>
        <dbReference type="EMBL" id="CAK8990699.1"/>
    </source>
</evidence>
<dbReference type="Proteomes" id="UP001642464">
    <property type="component" value="Unassembled WGS sequence"/>
</dbReference>
<reference evidence="2 3" key="1">
    <citation type="submission" date="2024-02" db="EMBL/GenBank/DDBJ databases">
        <authorList>
            <person name="Chen Y."/>
            <person name="Shah S."/>
            <person name="Dougan E. K."/>
            <person name="Thang M."/>
            <person name="Chan C."/>
        </authorList>
    </citation>
    <scope>NUCLEOTIDE SEQUENCE [LARGE SCALE GENOMIC DNA]</scope>
</reference>